<comment type="caution">
    <text evidence="2">The sequence shown here is derived from an EMBL/GenBank/DDBJ whole genome shotgun (WGS) entry which is preliminary data.</text>
</comment>
<feature type="non-terminal residue" evidence="2">
    <location>
        <position position="1"/>
    </location>
</feature>
<evidence type="ECO:0000313" key="3">
    <source>
        <dbReference type="Proteomes" id="UP001177670"/>
    </source>
</evidence>
<organism evidence="2 3">
    <name type="scientific">Melipona bicolor</name>
    <dbReference type="NCBI Taxonomy" id="60889"/>
    <lineage>
        <taxon>Eukaryota</taxon>
        <taxon>Metazoa</taxon>
        <taxon>Ecdysozoa</taxon>
        <taxon>Arthropoda</taxon>
        <taxon>Hexapoda</taxon>
        <taxon>Insecta</taxon>
        <taxon>Pterygota</taxon>
        <taxon>Neoptera</taxon>
        <taxon>Endopterygota</taxon>
        <taxon>Hymenoptera</taxon>
        <taxon>Apocrita</taxon>
        <taxon>Aculeata</taxon>
        <taxon>Apoidea</taxon>
        <taxon>Anthophila</taxon>
        <taxon>Apidae</taxon>
        <taxon>Melipona</taxon>
    </lineage>
</organism>
<accession>A0AA40GFH9</accession>
<protein>
    <submittedName>
        <fullName evidence="2">Uncharacterized protein</fullName>
    </submittedName>
</protein>
<sequence>KRIGHKFLNLIDRDLSAGKRYINKRLVKYREHLCNSSKHSINIRFNSPLTRPKSYKARAAISIKPPISISARNPKSTCRLPSGTTLDAPFSTARNSKGLPVT</sequence>
<evidence type="ECO:0000256" key="1">
    <source>
        <dbReference type="SAM" id="MobiDB-lite"/>
    </source>
</evidence>
<feature type="region of interest" description="Disordered" evidence="1">
    <location>
        <begin position="72"/>
        <end position="102"/>
    </location>
</feature>
<proteinExistence type="predicted"/>
<dbReference type="AlphaFoldDB" id="A0AA40GFH9"/>
<evidence type="ECO:0000313" key="2">
    <source>
        <dbReference type="EMBL" id="KAK1136898.1"/>
    </source>
</evidence>
<reference evidence="2" key="1">
    <citation type="submission" date="2021-10" db="EMBL/GenBank/DDBJ databases">
        <title>Melipona bicolor Genome sequencing and assembly.</title>
        <authorList>
            <person name="Araujo N.S."/>
            <person name="Arias M.C."/>
        </authorList>
    </citation>
    <scope>NUCLEOTIDE SEQUENCE</scope>
    <source>
        <strain evidence="2">USP_2M_L1-L4_2017</strain>
        <tissue evidence="2">Whole body</tissue>
    </source>
</reference>
<name>A0AA40GFH9_9HYME</name>
<dbReference type="EMBL" id="JAHYIQ010000001">
    <property type="protein sequence ID" value="KAK1136898.1"/>
    <property type="molecule type" value="Genomic_DNA"/>
</dbReference>
<gene>
    <name evidence="2" type="ORF">K0M31_001429</name>
</gene>
<keyword evidence="3" id="KW-1185">Reference proteome</keyword>
<dbReference type="Proteomes" id="UP001177670">
    <property type="component" value="Unassembled WGS sequence"/>
</dbReference>